<dbReference type="Proteomes" id="UP000037460">
    <property type="component" value="Unassembled WGS sequence"/>
</dbReference>
<evidence type="ECO:0000313" key="2">
    <source>
        <dbReference type="EMBL" id="KOO35855.1"/>
    </source>
</evidence>
<dbReference type="AlphaFoldDB" id="A0A0M0KAJ9"/>
<evidence type="ECO:0000256" key="1">
    <source>
        <dbReference type="SAM" id="MobiDB-lite"/>
    </source>
</evidence>
<gene>
    <name evidence="2" type="ORF">Ctob_015670</name>
</gene>
<keyword evidence="3" id="KW-1185">Reference proteome</keyword>
<organism evidence="2 3">
    <name type="scientific">Chrysochromulina tobinii</name>
    <dbReference type="NCBI Taxonomy" id="1460289"/>
    <lineage>
        <taxon>Eukaryota</taxon>
        <taxon>Haptista</taxon>
        <taxon>Haptophyta</taxon>
        <taxon>Prymnesiophyceae</taxon>
        <taxon>Prymnesiales</taxon>
        <taxon>Chrysochromulinaceae</taxon>
        <taxon>Chrysochromulina</taxon>
    </lineage>
</organism>
<feature type="compositionally biased region" description="Low complexity" evidence="1">
    <location>
        <begin position="416"/>
        <end position="427"/>
    </location>
</feature>
<evidence type="ECO:0000313" key="3">
    <source>
        <dbReference type="Proteomes" id="UP000037460"/>
    </source>
</evidence>
<feature type="compositionally biased region" description="Basic and acidic residues" evidence="1">
    <location>
        <begin position="484"/>
        <end position="505"/>
    </location>
</feature>
<feature type="region of interest" description="Disordered" evidence="1">
    <location>
        <begin position="416"/>
        <end position="510"/>
    </location>
</feature>
<name>A0A0M0KAJ9_9EUKA</name>
<protein>
    <submittedName>
        <fullName evidence="2">Uncharacterized protein</fullName>
    </submittedName>
</protein>
<accession>A0A0M0KAJ9</accession>
<comment type="caution">
    <text evidence="2">The sequence shown here is derived from an EMBL/GenBank/DDBJ whole genome shotgun (WGS) entry which is preliminary data.</text>
</comment>
<feature type="compositionally biased region" description="Basic and acidic residues" evidence="1">
    <location>
        <begin position="463"/>
        <end position="477"/>
    </location>
</feature>
<reference evidence="3" key="1">
    <citation type="journal article" date="2015" name="PLoS Genet.">
        <title>Genome Sequence and Transcriptome Analyses of Chrysochromulina tobin: Metabolic Tools for Enhanced Algal Fitness in the Prominent Order Prymnesiales (Haptophyceae).</title>
        <authorList>
            <person name="Hovde B.T."/>
            <person name="Deodato C.R."/>
            <person name="Hunsperger H.M."/>
            <person name="Ryken S.A."/>
            <person name="Yost W."/>
            <person name="Jha R.K."/>
            <person name="Patterson J."/>
            <person name="Monnat R.J. Jr."/>
            <person name="Barlow S.B."/>
            <person name="Starkenburg S.R."/>
            <person name="Cattolico R.A."/>
        </authorList>
    </citation>
    <scope>NUCLEOTIDE SEQUENCE</scope>
    <source>
        <strain evidence="3">CCMP291</strain>
    </source>
</reference>
<proteinExistence type="predicted"/>
<sequence>MASPPSCDSNVGAIPNATGVSVLQRFIVPPTSRASVSRALYRAGRPFRAFTMQSAHLIPRPFPSGKALDALNGPIVMGEVLTASTAQPNAVAGLQPIKGDDWRDISDSMERLMGAILRATGWCFEELVLELIRIPREPSAPWFMTQVKAFKAEKDERAQAEAMLGVPPTVRPKFGSLPPPFFARRFPAPAKNDWRPLETYCVGDHCVPDGPAMAREGFVASRKLPYRWIVFDRLDASIHRKVESSMVLDSLELGDSSQLEALAQLVKDDQPGASLAKGHIARNTIASDSRVFKLRQLYTPGSISVGRPLICFSAPRLYDEVPVCHACHALHACAHHGALASSPQVPVCHACYAFYLARGEGWKKHPKVLISVASTPCMHVLTTAPSPLPHSVVPGTSASSVAPSSGGLAGLVTAAETTLGTTPTRTASAPKTTPMRIASVPKTAPKTESRSGAACVVEPEELEAQRRKEKAEAEAKAAKSRRGGPGDRKPNRPPSPDKESREYQARQRKLMLSIEAGNEIAGAAAAPPLAAAAVAGAVEPDETLR</sequence>
<dbReference type="EMBL" id="JWZX01000727">
    <property type="protein sequence ID" value="KOO35855.1"/>
    <property type="molecule type" value="Genomic_DNA"/>
</dbReference>